<keyword evidence="2" id="KW-1185">Reference proteome</keyword>
<dbReference type="Proteomes" id="UP000316747">
    <property type="component" value="Unassembled WGS sequence"/>
</dbReference>
<protein>
    <submittedName>
        <fullName evidence="1">Uncharacterized protein</fullName>
    </submittedName>
</protein>
<comment type="caution">
    <text evidence="1">The sequence shown here is derived from an EMBL/GenBank/DDBJ whole genome shotgun (WGS) entry which is preliminary data.</text>
</comment>
<evidence type="ECO:0000313" key="1">
    <source>
        <dbReference type="EMBL" id="TQM61734.1"/>
    </source>
</evidence>
<dbReference type="EMBL" id="VFPM01000002">
    <property type="protein sequence ID" value="TQM61734.1"/>
    <property type="molecule type" value="Genomic_DNA"/>
</dbReference>
<organism evidence="1 2">
    <name type="scientific">Humibacillus xanthopallidus</name>
    <dbReference type="NCBI Taxonomy" id="412689"/>
    <lineage>
        <taxon>Bacteria</taxon>
        <taxon>Bacillati</taxon>
        <taxon>Actinomycetota</taxon>
        <taxon>Actinomycetes</taxon>
        <taxon>Micrococcales</taxon>
        <taxon>Intrasporangiaceae</taxon>
        <taxon>Humibacillus</taxon>
    </lineage>
</organism>
<sequence>MAWRRVRKPSPQPARTPAAHQARALALGLAGLAPLPSVDPMAIGLVLEPEETAYQVAVAWVSHRAGDGWSQPSQSRVVVTDRRLMVGMPLGGLSSLWWGSLVGFHPDLARSSVILDLGDGYPRWLSGPDVASVAVVGVARLYGVTALAEHAALEPLRDRAG</sequence>
<proteinExistence type="predicted"/>
<evidence type="ECO:0000313" key="2">
    <source>
        <dbReference type="Proteomes" id="UP000316747"/>
    </source>
</evidence>
<gene>
    <name evidence="1" type="ORF">FBY41_1747</name>
</gene>
<name>A0A543HTX1_9MICO</name>
<accession>A0A543HTX1</accession>
<reference evidence="1 2" key="1">
    <citation type="submission" date="2019-06" db="EMBL/GenBank/DDBJ databases">
        <title>Genome sequencing of plant associated microbes to promote plant fitness in Sorghum bicolor and Oryza sativa.</title>
        <authorList>
            <person name="Coleman-Derr D."/>
        </authorList>
    </citation>
    <scope>NUCLEOTIDE SEQUENCE [LARGE SCALE GENOMIC DNA]</scope>
    <source>
        <strain evidence="1 2">KV-663</strain>
    </source>
</reference>
<dbReference type="AlphaFoldDB" id="A0A543HTX1"/>